<dbReference type="EMBL" id="CAJZBQ010000040">
    <property type="protein sequence ID" value="CAG9326525.1"/>
    <property type="molecule type" value="Genomic_DNA"/>
</dbReference>
<keyword evidence="1" id="KW-0472">Membrane</keyword>
<name>A0AAU9JLN7_9CILI</name>
<comment type="caution">
    <text evidence="2">The sequence shown here is derived from an EMBL/GenBank/DDBJ whole genome shotgun (WGS) entry which is preliminary data.</text>
</comment>
<organism evidence="2 3">
    <name type="scientific">Blepharisma stoltei</name>
    <dbReference type="NCBI Taxonomy" id="1481888"/>
    <lineage>
        <taxon>Eukaryota</taxon>
        <taxon>Sar</taxon>
        <taxon>Alveolata</taxon>
        <taxon>Ciliophora</taxon>
        <taxon>Postciliodesmatophora</taxon>
        <taxon>Heterotrichea</taxon>
        <taxon>Heterotrichida</taxon>
        <taxon>Blepharismidae</taxon>
        <taxon>Blepharisma</taxon>
    </lineage>
</organism>
<accession>A0AAU9JLN7</accession>
<evidence type="ECO:0000256" key="1">
    <source>
        <dbReference type="SAM" id="Phobius"/>
    </source>
</evidence>
<evidence type="ECO:0000313" key="2">
    <source>
        <dbReference type="EMBL" id="CAG9326525.1"/>
    </source>
</evidence>
<reference evidence="2" key="1">
    <citation type="submission" date="2021-09" db="EMBL/GenBank/DDBJ databases">
        <authorList>
            <consortium name="AG Swart"/>
            <person name="Singh M."/>
            <person name="Singh A."/>
            <person name="Seah K."/>
            <person name="Emmerich C."/>
        </authorList>
    </citation>
    <scope>NUCLEOTIDE SEQUENCE</scope>
    <source>
        <strain evidence="2">ATCC30299</strain>
    </source>
</reference>
<proteinExistence type="predicted"/>
<sequence length="74" mass="8654">MRFTTEANFYGFISASLYVVILTTIGFFLTKIEWSTYIRLKYNETLLVMHGKEVEMIRQQPVNATGQQFYMVSS</sequence>
<dbReference type="Proteomes" id="UP001162131">
    <property type="component" value="Unassembled WGS sequence"/>
</dbReference>
<feature type="transmembrane region" description="Helical" evidence="1">
    <location>
        <begin position="12"/>
        <end position="30"/>
    </location>
</feature>
<keyword evidence="1" id="KW-0812">Transmembrane</keyword>
<keyword evidence="3" id="KW-1185">Reference proteome</keyword>
<protein>
    <submittedName>
        <fullName evidence="2">Uncharacterized protein</fullName>
    </submittedName>
</protein>
<evidence type="ECO:0000313" key="3">
    <source>
        <dbReference type="Proteomes" id="UP001162131"/>
    </source>
</evidence>
<dbReference type="AlphaFoldDB" id="A0AAU9JLN7"/>
<keyword evidence="1" id="KW-1133">Transmembrane helix</keyword>
<gene>
    <name evidence="2" type="ORF">BSTOLATCC_MIC40950</name>
</gene>